<reference evidence="1 2" key="1">
    <citation type="submission" date="2018-07" db="EMBL/GenBank/DDBJ databases">
        <title>Anaerosacharophilus polymeroproducens gen. nov. sp. nov., an anaerobic bacterium isolated from salt field.</title>
        <authorList>
            <person name="Kim W."/>
            <person name="Yang S.-H."/>
            <person name="Oh J."/>
            <person name="Lee J.-H."/>
            <person name="Kwon K.K."/>
        </authorList>
    </citation>
    <scope>NUCLEOTIDE SEQUENCE [LARGE SCALE GENOMIC DNA]</scope>
    <source>
        <strain evidence="1 2">MCWD5</strain>
    </source>
</reference>
<accession>A0A371AXP5</accession>
<organism evidence="1 2">
    <name type="scientific">Anaerosacchariphilus polymeriproducens</name>
    <dbReference type="NCBI Taxonomy" id="1812858"/>
    <lineage>
        <taxon>Bacteria</taxon>
        <taxon>Bacillati</taxon>
        <taxon>Bacillota</taxon>
        <taxon>Clostridia</taxon>
        <taxon>Lachnospirales</taxon>
        <taxon>Lachnospiraceae</taxon>
        <taxon>Anaerosacchariphilus</taxon>
    </lineage>
</organism>
<keyword evidence="2" id="KW-1185">Reference proteome</keyword>
<sequence length="58" mass="6447">MLNKFCELTINESRSINGGSAFNDIGNVVGKGLYYICKGLDASTTAGQMERWHKKHNK</sequence>
<comment type="caution">
    <text evidence="1">The sequence shown here is derived from an EMBL/GenBank/DDBJ whole genome shotgun (WGS) entry which is preliminary data.</text>
</comment>
<protein>
    <recommendedName>
        <fullName evidence="3">Bacteriocin</fullName>
    </recommendedName>
</protein>
<name>A0A371AXP5_9FIRM</name>
<gene>
    <name evidence="1" type="ORF">DWV06_04995</name>
</gene>
<evidence type="ECO:0008006" key="3">
    <source>
        <dbReference type="Google" id="ProtNLM"/>
    </source>
</evidence>
<dbReference type="EMBL" id="QRCT01000013">
    <property type="protein sequence ID" value="RDU24334.1"/>
    <property type="molecule type" value="Genomic_DNA"/>
</dbReference>
<proteinExistence type="predicted"/>
<evidence type="ECO:0000313" key="1">
    <source>
        <dbReference type="EMBL" id="RDU24334.1"/>
    </source>
</evidence>
<dbReference type="InterPro" id="IPR012950">
    <property type="entry name" value="Alpha_enterocin/lactococcin"/>
</dbReference>
<dbReference type="Pfam" id="PF08129">
    <property type="entry name" value="Antimicrobial17"/>
    <property type="match status" value="1"/>
</dbReference>
<dbReference type="Proteomes" id="UP000255036">
    <property type="component" value="Unassembled WGS sequence"/>
</dbReference>
<dbReference type="AlphaFoldDB" id="A0A371AXP5"/>
<dbReference type="NCBIfam" id="NF038035">
    <property type="entry name" value="lactGalph_entA"/>
    <property type="match status" value="1"/>
</dbReference>
<dbReference type="RefSeq" id="WP_115481078.1">
    <property type="nucleotide sequence ID" value="NZ_QRCT01000013.1"/>
</dbReference>
<evidence type="ECO:0000313" key="2">
    <source>
        <dbReference type="Proteomes" id="UP000255036"/>
    </source>
</evidence>